<name>A0A2P8CDQ6_9BACT</name>
<gene>
    <name evidence="2" type="ORF">CLV93_1046</name>
    <name evidence="1" type="ORF">JCM18694_22850</name>
</gene>
<dbReference type="Gene3D" id="3.30.230.10">
    <property type="match status" value="1"/>
</dbReference>
<reference evidence="2 3" key="1">
    <citation type="submission" date="2018-03" db="EMBL/GenBank/DDBJ databases">
        <title>Genomic Encyclopedia of Archaeal and Bacterial Type Strains, Phase II (KMG-II): from individual species to whole genera.</title>
        <authorList>
            <person name="Goeker M."/>
        </authorList>
    </citation>
    <scope>NUCLEOTIDE SEQUENCE [LARGE SCALE GENOMIC DNA]</scope>
    <source>
        <strain evidence="2 3">DSM 27267</strain>
    </source>
</reference>
<proteinExistence type="predicted"/>
<dbReference type="RefSeq" id="WP_106541882.1">
    <property type="nucleotide sequence ID" value="NZ_BLAU01000001.1"/>
</dbReference>
<keyword evidence="2" id="KW-0808">Transferase</keyword>
<evidence type="ECO:0000313" key="2">
    <source>
        <dbReference type="EMBL" id="PSK83076.1"/>
    </source>
</evidence>
<reference evidence="1 4" key="2">
    <citation type="submission" date="2019-10" db="EMBL/GenBank/DDBJ databases">
        <title>Prolixibacter strains distinguished by the presence of nitrate reductase genes were adept at nitrate-dependent anaerobic corrosion of metallic iron and carbon steel.</title>
        <authorList>
            <person name="Iino T."/>
            <person name="Shono N."/>
            <person name="Ito K."/>
            <person name="Nakamura R."/>
            <person name="Sueoka K."/>
            <person name="Harayama S."/>
            <person name="Ohkuma M."/>
        </authorList>
    </citation>
    <scope>NUCLEOTIDE SEQUENCE [LARGE SCALE GENOMIC DNA]</scope>
    <source>
        <strain evidence="1 4">MIC1-1</strain>
    </source>
</reference>
<comment type="caution">
    <text evidence="2">The sequence shown here is derived from an EMBL/GenBank/DDBJ whole genome shotgun (WGS) entry which is preliminary data.</text>
</comment>
<dbReference type="GO" id="GO:0016301">
    <property type="term" value="F:kinase activity"/>
    <property type="evidence" value="ECO:0007669"/>
    <property type="project" value="UniProtKB-KW"/>
</dbReference>
<dbReference type="AlphaFoldDB" id="A0A2P8CDQ6"/>
<dbReference type="OrthoDB" id="5288719at2"/>
<dbReference type="EMBL" id="BLAU01000001">
    <property type="protein sequence ID" value="GET22039.1"/>
    <property type="molecule type" value="Genomic_DNA"/>
</dbReference>
<dbReference type="SUPFAM" id="SSF55060">
    <property type="entry name" value="GHMP Kinase, C-terminal domain"/>
    <property type="match status" value="1"/>
</dbReference>
<dbReference type="SUPFAM" id="SSF54211">
    <property type="entry name" value="Ribosomal protein S5 domain 2-like"/>
    <property type="match status" value="1"/>
</dbReference>
<protein>
    <submittedName>
        <fullName evidence="2">Mevalonate kinase</fullName>
    </submittedName>
</protein>
<evidence type="ECO:0000313" key="4">
    <source>
        <dbReference type="Proteomes" id="UP000396862"/>
    </source>
</evidence>
<evidence type="ECO:0000313" key="1">
    <source>
        <dbReference type="EMBL" id="GET22039.1"/>
    </source>
</evidence>
<keyword evidence="2" id="KW-0418">Kinase</keyword>
<dbReference type="NCBIfam" id="NF040656">
    <property type="entry name" value="GHMP_GYDIA"/>
    <property type="match status" value="1"/>
</dbReference>
<dbReference type="Proteomes" id="UP000240621">
    <property type="component" value="Unassembled WGS sequence"/>
</dbReference>
<dbReference type="InterPro" id="IPR047765">
    <property type="entry name" value="GHMP_GYDIA-like"/>
</dbReference>
<accession>A0A2P8CDQ6</accession>
<sequence>MAETTNTRVFYSRGKLLLTGEYAVLRGAQALALPSRLGQYLEVLEGNEPGVLSWESISPSGKWFEARFSLPALDVISATDSQKAGVLKELFLTARKLHAGFLEREEALQARSTLEFLPEWGLGSSSSLVSNIADWAKCDPFRLNGLVFHSSGYDVACARSKGPILYRRVNNLPEVISAKFRPSFGANLWLVYLNEKKNSKQAVNAFAGLTVDEMILKRISSIAGEAAAADDLDSFCALMDEHEKLVGGMTGQIPVKERLFSDFEGCIKSLGAWGGDFILAATKWPEEEVRKWFGERGYETVLPFNEMISYG</sequence>
<evidence type="ECO:0000313" key="3">
    <source>
        <dbReference type="Proteomes" id="UP000240621"/>
    </source>
</evidence>
<keyword evidence="4" id="KW-1185">Reference proteome</keyword>
<organism evidence="2 3">
    <name type="scientific">Prolixibacter denitrificans</name>
    <dbReference type="NCBI Taxonomy" id="1541063"/>
    <lineage>
        <taxon>Bacteria</taxon>
        <taxon>Pseudomonadati</taxon>
        <taxon>Bacteroidota</taxon>
        <taxon>Bacteroidia</taxon>
        <taxon>Marinilabiliales</taxon>
        <taxon>Prolixibacteraceae</taxon>
        <taxon>Prolixibacter</taxon>
    </lineage>
</organism>
<dbReference type="EMBL" id="PYGC01000004">
    <property type="protein sequence ID" value="PSK83076.1"/>
    <property type="molecule type" value="Genomic_DNA"/>
</dbReference>
<dbReference type="InterPro" id="IPR014721">
    <property type="entry name" value="Ribsml_uS5_D2-typ_fold_subgr"/>
</dbReference>
<dbReference type="InterPro" id="IPR020568">
    <property type="entry name" value="Ribosomal_Su5_D2-typ_SF"/>
</dbReference>
<dbReference type="InterPro" id="IPR036554">
    <property type="entry name" value="GHMP_kinase_C_sf"/>
</dbReference>
<dbReference type="Proteomes" id="UP000396862">
    <property type="component" value="Unassembled WGS sequence"/>
</dbReference>